<gene>
    <name evidence="10" type="ORF">D4764_11G0009810</name>
</gene>
<dbReference type="GO" id="GO:0015485">
    <property type="term" value="F:cholesterol binding"/>
    <property type="evidence" value="ECO:0007669"/>
    <property type="project" value="TreeGrafter"/>
</dbReference>
<feature type="transmembrane region" description="Helical" evidence="8">
    <location>
        <begin position="478"/>
        <end position="503"/>
    </location>
</feature>
<feature type="transmembrane region" description="Helical" evidence="8">
    <location>
        <begin position="161"/>
        <end position="183"/>
    </location>
</feature>
<evidence type="ECO:0000256" key="9">
    <source>
        <dbReference type="SAM" id="SignalP"/>
    </source>
</evidence>
<keyword evidence="9" id="KW-0732">Signal</keyword>
<comment type="subcellular location">
    <subcellularLocation>
        <location evidence="1">Cell projection</location>
        <location evidence="1">Microvillus membrane</location>
        <topology evidence="1">Multi-pass membrane protein</topology>
    </subcellularLocation>
</comment>
<feature type="transmembrane region" description="Helical" evidence="8">
    <location>
        <begin position="431"/>
        <end position="457"/>
    </location>
</feature>
<protein>
    <submittedName>
        <fullName evidence="10">Prominin-1-A Prominin-like protein 1</fullName>
    </submittedName>
</protein>
<evidence type="ECO:0000256" key="6">
    <source>
        <dbReference type="ARBA" id="ARBA00023180"/>
    </source>
</evidence>
<name>A0A5C6PKS9_9TELE</name>
<evidence type="ECO:0000313" key="11">
    <source>
        <dbReference type="Proteomes" id="UP000324091"/>
    </source>
</evidence>
<dbReference type="GO" id="GO:0016324">
    <property type="term" value="C:apical plasma membrane"/>
    <property type="evidence" value="ECO:0007669"/>
    <property type="project" value="TreeGrafter"/>
</dbReference>
<dbReference type="GO" id="GO:0071914">
    <property type="term" value="C:prominosome"/>
    <property type="evidence" value="ECO:0007669"/>
    <property type="project" value="TreeGrafter"/>
</dbReference>
<dbReference type="GO" id="GO:0031528">
    <property type="term" value="C:microvillus membrane"/>
    <property type="evidence" value="ECO:0007669"/>
    <property type="project" value="UniProtKB-SubCell"/>
</dbReference>
<organism evidence="10 11">
    <name type="scientific">Takifugu flavidus</name>
    <name type="common">sansaifugu</name>
    <dbReference type="NCBI Taxonomy" id="433684"/>
    <lineage>
        <taxon>Eukaryota</taxon>
        <taxon>Metazoa</taxon>
        <taxon>Chordata</taxon>
        <taxon>Craniata</taxon>
        <taxon>Vertebrata</taxon>
        <taxon>Euteleostomi</taxon>
        <taxon>Actinopterygii</taxon>
        <taxon>Neopterygii</taxon>
        <taxon>Teleostei</taxon>
        <taxon>Neoteleostei</taxon>
        <taxon>Acanthomorphata</taxon>
        <taxon>Eupercaria</taxon>
        <taxon>Tetraodontiformes</taxon>
        <taxon>Tetradontoidea</taxon>
        <taxon>Tetraodontidae</taxon>
        <taxon>Takifugu</taxon>
    </lineage>
</organism>
<evidence type="ECO:0000256" key="2">
    <source>
        <dbReference type="ARBA" id="ARBA00006058"/>
    </source>
</evidence>
<dbReference type="Pfam" id="PF05478">
    <property type="entry name" value="Prominin"/>
    <property type="match status" value="1"/>
</dbReference>
<reference evidence="10 11" key="1">
    <citation type="submission" date="2019-04" db="EMBL/GenBank/DDBJ databases">
        <title>Chromosome genome assembly for Takifugu flavidus.</title>
        <authorList>
            <person name="Xiao S."/>
        </authorList>
    </citation>
    <scope>NUCLEOTIDE SEQUENCE [LARGE SCALE GENOMIC DNA]</scope>
    <source>
        <strain evidence="10">HTHZ2018</strain>
        <tissue evidence="10">Muscle</tissue>
    </source>
</reference>
<keyword evidence="7" id="KW-0175">Coiled coil</keyword>
<dbReference type="EMBL" id="RHFK02000003">
    <property type="protein sequence ID" value="TWW78860.1"/>
    <property type="molecule type" value="Genomic_DNA"/>
</dbReference>
<keyword evidence="5 8" id="KW-0472">Membrane</keyword>
<dbReference type="GO" id="GO:0005929">
    <property type="term" value="C:cilium"/>
    <property type="evidence" value="ECO:0007669"/>
    <property type="project" value="TreeGrafter"/>
</dbReference>
<keyword evidence="11" id="KW-1185">Reference proteome</keyword>
<keyword evidence="3 8" id="KW-0812">Transmembrane</keyword>
<feature type="signal peptide" evidence="9">
    <location>
        <begin position="1"/>
        <end position="38"/>
    </location>
</feature>
<evidence type="ECO:0000256" key="8">
    <source>
        <dbReference type="SAM" id="Phobius"/>
    </source>
</evidence>
<evidence type="ECO:0000313" key="10">
    <source>
        <dbReference type="EMBL" id="TWW78860.1"/>
    </source>
</evidence>
<dbReference type="GO" id="GO:0009986">
    <property type="term" value="C:cell surface"/>
    <property type="evidence" value="ECO:0007669"/>
    <property type="project" value="TreeGrafter"/>
</dbReference>
<evidence type="ECO:0000256" key="1">
    <source>
        <dbReference type="ARBA" id="ARBA00004475"/>
    </source>
</evidence>
<feature type="chain" id="PRO_5023059879" evidence="9">
    <location>
        <begin position="39"/>
        <end position="848"/>
    </location>
</feature>
<comment type="similarity">
    <text evidence="2">Belongs to the prominin family.</text>
</comment>
<dbReference type="PANTHER" id="PTHR22730">
    <property type="entry name" value="PROMININ PROM PROTEIN"/>
    <property type="match status" value="1"/>
</dbReference>
<evidence type="ECO:0000256" key="5">
    <source>
        <dbReference type="ARBA" id="ARBA00023136"/>
    </source>
</evidence>
<feature type="coiled-coil region" evidence="7">
    <location>
        <begin position="274"/>
        <end position="301"/>
    </location>
</feature>
<evidence type="ECO:0000256" key="3">
    <source>
        <dbReference type="ARBA" id="ARBA00022692"/>
    </source>
</evidence>
<dbReference type="AlphaFoldDB" id="A0A5C6PKS9"/>
<keyword evidence="6" id="KW-0325">Glycoprotein</keyword>
<dbReference type="Proteomes" id="UP000324091">
    <property type="component" value="Chromosome 11"/>
</dbReference>
<dbReference type="InterPro" id="IPR008795">
    <property type="entry name" value="Prominin"/>
</dbReference>
<accession>A0A5C6PKS9</accession>
<proteinExistence type="inferred from homology"/>
<keyword evidence="4 8" id="KW-1133">Transmembrane helix</keyword>
<feature type="transmembrane region" description="Helical" evidence="8">
    <location>
        <begin position="107"/>
        <end position="140"/>
    </location>
</feature>
<dbReference type="PANTHER" id="PTHR22730:SF4">
    <property type="entry name" value="PROMININ-1-A-LIKE"/>
    <property type="match status" value="1"/>
</dbReference>
<evidence type="ECO:0000256" key="4">
    <source>
        <dbReference type="ARBA" id="ARBA00022989"/>
    </source>
</evidence>
<sequence>MSRTGMSLCATMVGRSWQGYGLGGLLLLSLLQPASTNAACPPAVVPQNLSQPHYQNTTGDGVAGFVTAFVQSFLNTVQPNPFPQDLIVKLIPNGNRQLNQALIKEALVYQVGFLVCVVIGILYIVLMPLVGFFLACCRCCGNCGGKMYQKQTSSVHCRRRTLYWSLFLTTIVILIGNICMFQSNKALNENIDQGPLNLNRTINNIRTFLSSVPQQFNHVVDESYRTIREVEGNLDDIGPQLGAEIQRPLEEALVLTLTSVTTLNDDTTVTSDQLNNLKSSLSRLQSSLNLLQDNVTAIRNRINQTLSNANCIDCDGLRPELQNLILDTSISSAGLNEFQNELNDIIRTNLTSKINEVKDDLNSIPQTVTNDTRDVVQNSKKVLEDLRTEISQFEKDLPLSTLNDTLRTLEQVHKDILTFTPEVEKVENIRWAIFLIVSCVVLLVVLCNLLGLVLGPLGLRPNSQPTDRSCTADCGGTFFMMGAGFSFLFSWLFMIIVLLLFLLGGNVYTLICEPWKTGELLQFIDTPGVIPGLEIGPSLGLKSNLTISEIYNGCKEDKSLWTTLRLYEVIDLDELLNVTKYSEEIERNFENSNISLSNITLLGPEDKRRLQSFSDTTKDVNFNDVTQQVSNLSSINLTTTADKLDQLAQLQTNVPVQEALRNEARDLRKIQSEIEATIDPQLEVITSAIAGLRATVEKMNNTVGEVLNRVGATQDFLDANSTLIVKTALGRSGFWLQALGEESRRYLDCQTGYFTQYADWANLTITEQVGHCGPMAGTVDSAAVILCSQMVDSLNAFWFGLGWCLIFFIPSIIFSIKLAKYYRKMKYADICDDVMYLNHIPRAQPPLK</sequence>
<evidence type="ECO:0000256" key="7">
    <source>
        <dbReference type="SAM" id="Coils"/>
    </source>
</evidence>
<feature type="transmembrane region" description="Helical" evidence="8">
    <location>
        <begin position="796"/>
        <end position="816"/>
    </location>
</feature>
<comment type="caution">
    <text evidence="10">The sequence shown here is derived from an EMBL/GenBank/DDBJ whole genome shotgun (WGS) entry which is preliminary data.</text>
</comment>